<proteinExistence type="predicted"/>
<reference evidence="1 2" key="1">
    <citation type="submission" date="2019-03" db="EMBL/GenBank/DDBJ databases">
        <title>Single cell metagenomics reveals metabolic interactions within the superorganism composed of flagellate Streblomastix strix and complex community of Bacteroidetes bacteria on its surface.</title>
        <authorList>
            <person name="Treitli S.C."/>
            <person name="Kolisko M."/>
            <person name="Husnik F."/>
            <person name="Keeling P."/>
            <person name="Hampl V."/>
        </authorList>
    </citation>
    <scope>NUCLEOTIDE SEQUENCE [LARGE SCALE GENOMIC DNA]</scope>
    <source>
        <strain evidence="1">ST1C</strain>
    </source>
</reference>
<evidence type="ECO:0000313" key="1">
    <source>
        <dbReference type="EMBL" id="KAA6356000.1"/>
    </source>
</evidence>
<evidence type="ECO:0000313" key="2">
    <source>
        <dbReference type="Proteomes" id="UP000324800"/>
    </source>
</evidence>
<dbReference type="AlphaFoldDB" id="A0A5J4TED4"/>
<comment type="caution">
    <text evidence="1">The sequence shown here is derived from an EMBL/GenBank/DDBJ whole genome shotgun (WGS) entry which is preliminary data.</text>
</comment>
<accession>A0A5J4TED4</accession>
<sequence>MDYWWDGTGLRALETELPDMSNVMTILGAATGGGNAITDLLFDGNTLIPTKNSSFITNNYDETIKRQKTINVIINSVGIMVQNCDNNSD</sequence>
<protein>
    <submittedName>
        <fullName evidence="1">Uncharacterized protein</fullName>
    </submittedName>
</protein>
<feature type="non-terminal residue" evidence="1">
    <location>
        <position position="89"/>
    </location>
</feature>
<gene>
    <name evidence="1" type="ORF">EZS28_048473</name>
</gene>
<dbReference type="EMBL" id="SNRW01033697">
    <property type="protein sequence ID" value="KAA6356000.1"/>
    <property type="molecule type" value="Genomic_DNA"/>
</dbReference>
<name>A0A5J4TED4_9EUKA</name>
<dbReference type="Proteomes" id="UP000324800">
    <property type="component" value="Unassembled WGS sequence"/>
</dbReference>
<organism evidence="1 2">
    <name type="scientific">Streblomastix strix</name>
    <dbReference type="NCBI Taxonomy" id="222440"/>
    <lineage>
        <taxon>Eukaryota</taxon>
        <taxon>Metamonada</taxon>
        <taxon>Preaxostyla</taxon>
        <taxon>Oxymonadida</taxon>
        <taxon>Streblomastigidae</taxon>
        <taxon>Streblomastix</taxon>
    </lineage>
</organism>